<reference evidence="1" key="1">
    <citation type="submission" date="2021-02" db="EMBL/GenBank/DDBJ databases">
        <authorList>
            <person name="Dougan E. K."/>
            <person name="Rhodes N."/>
            <person name="Thang M."/>
            <person name="Chan C."/>
        </authorList>
    </citation>
    <scope>NUCLEOTIDE SEQUENCE</scope>
</reference>
<sequence length="335" mass="37712">MNVQLPKTAGVTGTAVSKQAYRDGRDEAELISILRQHGMIAINTFHDKHRFTYSHAGVNSQLDYVFAKGCQTTGLSKQAHGLHDFPLLAARGEGSHVPIFAQLPKHWRIWKYGAGMARSHGSKAVSQYLLQHQQDLMTHVQQALPQPVTSMMQIDQALLEAQQAATASMPITNYSASKPWQDEELRGVLSRAWKHLRQARTNRTKTLGSLFGAWRHVAQFLRLIQTTRKACRRLRRQKLLDVLNTVQSEAHKQDMCGVFKIVDRIAPKRNRTRPQFRSQSGTVMDVSEEDNVNAGFLRQLYASSETDCVVPPPVLQCPLTRQEVLTSLEAIPCNK</sequence>
<comment type="caution">
    <text evidence="1">The sequence shown here is derived from an EMBL/GenBank/DDBJ whole genome shotgun (WGS) entry which is preliminary data.</text>
</comment>
<name>A0A812ULP7_SYMPI</name>
<gene>
    <name evidence="1" type="ORF">SPIL2461_LOCUS15514</name>
</gene>
<dbReference type="AlphaFoldDB" id="A0A812ULP7"/>
<protein>
    <submittedName>
        <fullName evidence="1">Uncharacterized protein</fullName>
    </submittedName>
</protein>
<evidence type="ECO:0000313" key="1">
    <source>
        <dbReference type="EMBL" id="CAE7576770.1"/>
    </source>
</evidence>
<proteinExistence type="predicted"/>
<feature type="non-terminal residue" evidence="1">
    <location>
        <position position="335"/>
    </location>
</feature>
<organism evidence="1 2">
    <name type="scientific">Symbiodinium pilosum</name>
    <name type="common">Dinoflagellate</name>
    <dbReference type="NCBI Taxonomy" id="2952"/>
    <lineage>
        <taxon>Eukaryota</taxon>
        <taxon>Sar</taxon>
        <taxon>Alveolata</taxon>
        <taxon>Dinophyceae</taxon>
        <taxon>Suessiales</taxon>
        <taxon>Symbiodiniaceae</taxon>
        <taxon>Symbiodinium</taxon>
    </lineage>
</organism>
<accession>A0A812ULP7</accession>
<dbReference type="OrthoDB" id="421591at2759"/>
<dbReference type="EMBL" id="CAJNIZ010038266">
    <property type="protein sequence ID" value="CAE7576770.1"/>
    <property type="molecule type" value="Genomic_DNA"/>
</dbReference>
<dbReference type="Proteomes" id="UP000649617">
    <property type="component" value="Unassembled WGS sequence"/>
</dbReference>
<evidence type="ECO:0000313" key="2">
    <source>
        <dbReference type="Proteomes" id="UP000649617"/>
    </source>
</evidence>
<keyword evidence="2" id="KW-1185">Reference proteome</keyword>